<comment type="caution">
    <text evidence="1">The sequence shown here is derived from an EMBL/GenBank/DDBJ whole genome shotgun (WGS) entry which is preliminary data.</text>
</comment>
<accession>A0ABU5J433</accession>
<sequence length="54" mass="6268">MCVQDLLEDIESCRREMVHLASHSSLSNQKVVEISTKLDQLLNKYYSLTVNEKQ</sequence>
<dbReference type="SUPFAM" id="SSF140500">
    <property type="entry name" value="BAS1536-like"/>
    <property type="match status" value="1"/>
</dbReference>
<organism evidence="1 2">
    <name type="scientific">Robertmurraya mangrovi</name>
    <dbReference type="NCBI Taxonomy" id="3098077"/>
    <lineage>
        <taxon>Bacteria</taxon>
        <taxon>Bacillati</taxon>
        <taxon>Bacillota</taxon>
        <taxon>Bacilli</taxon>
        <taxon>Bacillales</taxon>
        <taxon>Bacillaceae</taxon>
        <taxon>Robertmurraya</taxon>
    </lineage>
</organism>
<dbReference type="Pfam" id="PF09388">
    <property type="entry name" value="SpoOE-like"/>
    <property type="match status" value="1"/>
</dbReference>
<reference evidence="1 2" key="1">
    <citation type="submission" date="2023-11" db="EMBL/GenBank/DDBJ databases">
        <title>Bacillus jintuensis, isolated from a mudflat on the Beibu Gulf coast.</title>
        <authorList>
            <person name="Li M."/>
        </authorList>
    </citation>
    <scope>NUCLEOTIDE SEQUENCE [LARGE SCALE GENOMIC DNA]</scope>
    <source>
        <strain evidence="1 2">31A1R</strain>
    </source>
</reference>
<evidence type="ECO:0000313" key="2">
    <source>
        <dbReference type="Proteomes" id="UP001290455"/>
    </source>
</evidence>
<gene>
    <name evidence="1" type="ORF">SM124_20915</name>
</gene>
<dbReference type="Gene3D" id="4.10.280.10">
    <property type="entry name" value="Helix-loop-helix DNA-binding domain"/>
    <property type="match status" value="1"/>
</dbReference>
<dbReference type="InterPro" id="IPR018540">
    <property type="entry name" value="Spo0E-like"/>
</dbReference>
<proteinExistence type="predicted"/>
<dbReference type="InterPro" id="IPR037208">
    <property type="entry name" value="Spo0E-like_sf"/>
</dbReference>
<keyword evidence="2" id="KW-1185">Reference proteome</keyword>
<evidence type="ECO:0000313" key="1">
    <source>
        <dbReference type="EMBL" id="MDZ5474159.1"/>
    </source>
</evidence>
<dbReference type="InterPro" id="IPR036638">
    <property type="entry name" value="HLH_DNA-bd_sf"/>
</dbReference>
<dbReference type="EMBL" id="JAXOFX010000021">
    <property type="protein sequence ID" value="MDZ5474159.1"/>
    <property type="molecule type" value="Genomic_DNA"/>
</dbReference>
<dbReference type="RefSeq" id="WP_322448453.1">
    <property type="nucleotide sequence ID" value="NZ_JAXOFX010000021.1"/>
</dbReference>
<protein>
    <submittedName>
        <fullName evidence="1">Aspartyl-phosphate phosphatase Spo0E family protein</fullName>
    </submittedName>
</protein>
<dbReference type="Proteomes" id="UP001290455">
    <property type="component" value="Unassembled WGS sequence"/>
</dbReference>
<name>A0ABU5J433_9BACI</name>